<feature type="domain" description="Consortin N-terminal" evidence="2">
    <location>
        <begin position="282"/>
        <end position="333"/>
    </location>
</feature>
<feature type="compositionally biased region" description="Acidic residues" evidence="1">
    <location>
        <begin position="195"/>
        <end position="208"/>
    </location>
</feature>
<dbReference type="PANTHER" id="PTHR28581:SF1">
    <property type="entry name" value="CONSORTIN"/>
    <property type="match status" value="1"/>
</dbReference>
<evidence type="ECO:0000256" key="1">
    <source>
        <dbReference type="SAM" id="MobiDB-lite"/>
    </source>
</evidence>
<dbReference type="GO" id="GO:0071253">
    <property type="term" value="F:connexin binding"/>
    <property type="evidence" value="ECO:0007669"/>
    <property type="project" value="InterPro"/>
</dbReference>
<reference evidence="3" key="1">
    <citation type="journal article" date="2023" name="Science">
        <title>Genome structures resolve the early diversification of teleost fishes.</title>
        <authorList>
            <person name="Parey E."/>
            <person name="Louis A."/>
            <person name="Montfort J."/>
            <person name="Bouchez O."/>
            <person name="Roques C."/>
            <person name="Iampietro C."/>
            <person name="Lluch J."/>
            <person name="Castinel A."/>
            <person name="Donnadieu C."/>
            <person name="Desvignes T."/>
            <person name="Floi Bucao C."/>
            <person name="Jouanno E."/>
            <person name="Wen M."/>
            <person name="Mejri S."/>
            <person name="Dirks R."/>
            <person name="Jansen H."/>
            <person name="Henkel C."/>
            <person name="Chen W.J."/>
            <person name="Zahm M."/>
            <person name="Cabau C."/>
            <person name="Klopp C."/>
            <person name="Thompson A.W."/>
            <person name="Robinson-Rechavi M."/>
            <person name="Braasch I."/>
            <person name="Lecointre G."/>
            <person name="Bobe J."/>
            <person name="Postlethwait J.H."/>
            <person name="Berthelot C."/>
            <person name="Roest Crollius H."/>
            <person name="Guiguen Y."/>
        </authorList>
    </citation>
    <scope>NUCLEOTIDE SEQUENCE</scope>
    <source>
        <strain evidence="3">NC1722</strain>
    </source>
</reference>
<feature type="region of interest" description="Disordered" evidence="1">
    <location>
        <begin position="172"/>
        <end position="271"/>
    </location>
</feature>
<dbReference type="Pfam" id="PF22883">
    <property type="entry name" value="Consortin_N"/>
    <property type="match status" value="1"/>
</dbReference>
<proteinExistence type="predicted"/>
<feature type="compositionally biased region" description="Low complexity" evidence="1">
    <location>
        <begin position="249"/>
        <end position="259"/>
    </location>
</feature>
<accession>A0AAD7WVA5</accession>
<comment type="caution">
    <text evidence="3">The sequence shown here is derived from an EMBL/GenBank/DDBJ whole genome shotgun (WGS) entry which is preliminary data.</text>
</comment>
<dbReference type="GO" id="GO:0005886">
    <property type="term" value="C:plasma membrane"/>
    <property type="evidence" value="ECO:0007669"/>
    <property type="project" value="TreeGrafter"/>
</dbReference>
<keyword evidence="4" id="KW-1185">Reference proteome</keyword>
<dbReference type="PANTHER" id="PTHR28581">
    <property type="entry name" value="CONSORTIN"/>
    <property type="match status" value="1"/>
</dbReference>
<name>A0AAD7WVA5_9TELE</name>
<feature type="region of interest" description="Disordered" evidence="1">
    <location>
        <begin position="45"/>
        <end position="69"/>
    </location>
</feature>
<feature type="region of interest" description="Disordered" evidence="1">
    <location>
        <begin position="411"/>
        <end position="463"/>
    </location>
</feature>
<evidence type="ECO:0000313" key="3">
    <source>
        <dbReference type="EMBL" id="KAJ8410295.1"/>
    </source>
</evidence>
<dbReference type="AlphaFoldDB" id="A0AAD7WVA5"/>
<organism evidence="3 4">
    <name type="scientific">Aldrovandia affinis</name>
    <dbReference type="NCBI Taxonomy" id="143900"/>
    <lineage>
        <taxon>Eukaryota</taxon>
        <taxon>Metazoa</taxon>
        <taxon>Chordata</taxon>
        <taxon>Craniata</taxon>
        <taxon>Vertebrata</taxon>
        <taxon>Euteleostomi</taxon>
        <taxon>Actinopterygii</taxon>
        <taxon>Neopterygii</taxon>
        <taxon>Teleostei</taxon>
        <taxon>Notacanthiformes</taxon>
        <taxon>Halosauridae</taxon>
        <taxon>Aldrovandia</taxon>
    </lineage>
</organism>
<protein>
    <recommendedName>
        <fullName evidence="2">Consortin N-terminal domain-containing protein</fullName>
    </recommendedName>
</protein>
<dbReference type="GO" id="GO:0030133">
    <property type="term" value="C:transport vesicle"/>
    <property type="evidence" value="ECO:0007669"/>
    <property type="project" value="TreeGrafter"/>
</dbReference>
<dbReference type="InterPro" id="IPR042318">
    <property type="entry name" value="Consortin"/>
</dbReference>
<dbReference type="EMBL" id="JAINUG010000027">
    <property type="protein sequence ID" value="KAJ8410295.1"/>
    <property type="molecule type" value="Genomic_DNA"/>
</dbReference>
<sequence>METISGVHTITASTAADDTTQAGELTVTDTKADEPTQAGVLTVTITKADDPTQAGELTATDPKVGDPAQAGELTVTSTTTGPAADDPTQAGKLTVINVTASTVVDGPTRNAFRGQNVTSILNPARGGVAVGVVGGAELHGHPLRSLMEQGGSLRGGAEMRGQGRGSELLSNMERAGSPLSPPGSDQNQNRLPRGEEEEEEWEALEDSENNNQVEEMDNNNRGRPEPKTVPGETGNCPESRPLQNTGGDPSSSPSVCPPSAGDPPGPSPSLLASLQELGEHRDHTLLPQSLHQIAEAYFLDGDYEWAVHFIHLERLYHERLLSNLAALQDQWESRWKASSQQEASSPGRTHADREEGNLDALRLVCRTHHRFSLSVEKCVAGDIGFKNSLVSGQLDRGDKLGATLVSRSTDSITEPLGSTAEPAAMGDAADVGVEQSSPEAGRQEDTLSLPTPPPRPRLRPPWT</sequence>
<feature type="region of interest" description="Disordered" evidence="1">
    <location>
        <begin position="146"/>
        <end position="165"/>
    </location>
</feature>
<dbReference type="Proteomes" id="UP001221898">
    <property type="component" value="Unassembled WGS sequence"/>
</dbReference>
<gene>
    <name evidence="3" type="ORF">AAFF_G00202760</name>
</gene>
<evidence type="ECO:0000313" key="4">
    <source>
        <dbReference type="Proteomes" id="UP001221898"/>
    </source>
</evidence>
<feature type="compositionally biased region" description="Low complexity" evidence="1">
    <location>
        <begin position="9"/>
        <end position="22"/>
    </location>
</feature>
<feature type="region of interest" description="Disordered" evidence="1">
    <location>
        <begin position="1"/>
        <end position="22"/>
    </location>
</feature>
<dbReference type="GO" id="GO:0042998">
    <property type="term" value="P:positive regulation of Golgi to plasma membrane protein transport"/>
    <property type="evidence" value="ECO:0007669"/>
    <property type="project" value="TreeGrafter"/>
</dbReference>
<evidence type="ECO:0000259" key="2">
    <source>
        <dbReference type="Pfam" id="PF22883"/>
    </source>
</evidence>
<dbReference type="InterPro" id="IPR054132">
    <property type="entry name" value="Consortin_N"/>
</dbReference>
<dbReference type="GO" id="GO:0005802">
    <property type="term" value="C:trans-Golgi network"/>
    <property type="evidence" value="ECO:0007669"/>
    <property type="project" value="InterPro"/>
</dbReference>